<dbReference type="Proteomes" id="UP001273350">
    <property type="component" value="Unassembled WGS sequence"/>
</dbReference>
<comment type="caution">
    <text evidence="2">The sequence shown here is derived from an EMBL/GenBank/DDBJ whole genome shotgun (WGS) entry which is preliminary data.</text>
</comment>
<protein>
    <submittedName>
        <fullName evidence="2">Uncharacterized protein</fullName>
    </submittedName>
</protein>
<organism evidence="2 3">
    <name type="scientific">Flavobacterium cupriresistens</name>
    <dbReference type="NCBI Taxonomy" id="2893885"/>
    <lineage>
        <taxon>Bacteria</taxon>
        <taxon>Pseudomonadati</taxon>
        <taxon>Bacteroidota</taxon>
        <taxon>Flavobacteriia</taxon>
        <taxon>Flavobacteriales</taxon>
        <taxon>Flavobacteriaceae</taxon>
        <taxon>Flavobacterium</taxon>
    </lineage>
</organism>
<sequence length="109" mass="12183">METKMETPKKTSKAKTIISAIIFIGVIWYFFGGGMDKQVANDMQKIENQVALDAEQQYEIAKNGGDKMQTYVQASLVAAAYLQAKDEVNYNKWKAIEKEDAKNAGIPTE</sequence>
<keyword evidence="1" id="KW-0472">Membrane</keyword>
<name>A0ABU4R765_9FLAO</name>
<reference evidence="2 3" key="1">
    <citation type="submission" date="2023-11" db="EMBL/GenBank/DDBJ databases">
        <title>Unpublished Manusciprt.</title>
        <authorList>
            <person name="Saticioglu I.B."/>
            <person name="Ay H."/>
            <person name="Ajmi N."/>
            <person name="Altun S."/>
            <person name="Duman M."/>
        </authorList>
    </citation>
    <scope>NUCLEOTIDE SEQUENCE [LARGE SCALE GENOMIC DNA]</scope>
    <source>
        <strain evidence="2 3">Fl-318</strain>
    </source>
</reference>
<dbReference type="EMBL" id="JAWXVI010000002">
    <property type="protein sequence ID" value="MDX6188435.1"/>
    <property type="molecule type" value="Genomic_DNA"/>
</dbReference>
<dbReference type="RefSeq" id="WP_230005074.1">
    <property type="nucleotide sequence ID" value="NZ_CP087134.1"/>
</dbReference>
<evidence type="ECO:0000313" key="3">
    <source>
        <dbReference type="Proteomes" id="UP001273350"/>
    </source>
</evidence>
<keyword evidence="1" id="KW-1133">Transmembrane helix</keyword>
<feature type="transmembrane region" description="Helical" evidence="1">
    <location>
        <begin position="12"/>
        <end position="31"/>
    </location>
</feature>
<evidence type="ECO:0000256" key="1">
    <source>
        <dbReference type="SAM" id="Phobius"/>
    </source>
</evidence>
<evidence type="ECO:0000313" key="2">
    <source>
        <dbReference type="EMBL" id="MDX6188435.1"/>
    </source>
</evidence>
<accession>A0ABU4R765</accession>
<keyword evidence="1" id="KW-0812">Transmembrane</keyword>
<proteinExistence type="predicted"/>
<gene>
    <name evidence="2" type="ORF">SGQ83_03660</name>
</gene>
<keyword evidence="3" id="KW-1185">Reference proteome</keyword>